<dbReference type="OrthoDB" id="10040049at2759"/>
<feature type="region of interest" description="Disordered" evidence="10">
    <location>
        <begin position="1289"/>
        <end position="1311"/>
    </location>
</feature>
<dbReference type="InterPro" id="IPR000082">
    <property type="entry name" value="SEA_dom"/>
</dbReference>
<dbReference type="Pfam" id="PF13927">
    <property type="entry name" value="Ig_3"/>
    <property type="match status" value="1"/>
</dbReference>
<dbReference type="InterPro" id="IPR000203">
    <property type="entry name" value="GPS"/>
</dbReference>
<feature type="transmembrane region" description="Helical" evidence="11">
    <location>
        <begin position="1209"/>
        <end position="1231"/>
    </location>
</feature>
<dbReference type="SMART" id="SM00303">
    <property type="entry name" value="GPS"/>
    <property type="match status" value="1"/>
</dbReference>
<dbReference type="GeneTree" id="ENSGT00940000154603"/>
<keyword evidence="4 11" id="KW-0812">Transmembrane</keyword>
<accession>A0A8C5MC30</accession>
<feature type="domain" description="Ig-like" evidence="16">
    <location>
        <begin position="455"/>
        <end position="540"/>
    </location>
</feature>
<dbReference type="SUPFAM" id="SSF48726">
    <property type="entry name" value="Immunoglobulin"/>
    <property type="match status" value="1"/>
</dbReference>
<dbReference type="Ensembl" id="ENSLLET00000012878.1">
    <property type="protein sequence ID" value="ENSLLEP00000012393.1"/>
    <property type="gene ID" value="ENSLLEG00000007867.1"/>
</dbReference>
<dbReference type="InterPro" id="IPR013783">
    <property type="entry name" value="Ig-like_fold"/>
</dbReference>
<evidence type="ECO:0000256" key="5">
    <source>
        <dbReference type="ARBA" id="ARBA00022729"/>
    </source>
</evidence>
<dbReference type="InterPro" id="IPR051587">
    <property type="entry name" value="Adhesion_GPCR"/>
</dbReference>
<comment type="similarity">
    <text evidence="2">Belongs to the G-protein coupled receptor 2 family. Adhesion G-protein coupled receptor (ADGR) subfamily.</text>
</comment>
<feature type="transmembrane region" description="Helical" evidence="11">
    <location>
        <begin position="966"/>
        <end position="988"/>
    </location>
</feature>
<evidence type="ECO:0000256" key="11">
    <source>
        <dbReference type="SAM" id="Phobius"/>
    </source>
</evidence>
<evidence type="ECO:0000313" key="18">
    <source>
        <dbReference type="Proteomes" id="UP000694569"/>
    </source>
</evidence>
<dbReference type="InterPro" id="IPR017983">
    <property type="entry name" value="GPCR_2_secretin-like_CS"/>
</dbReference>
<evidence type="ECO:0000256" key="9">
    <source>
        <dbReference type="ARBA" id="ARBA00023180"/>
    </source>
</evidence>
<dbReference type="CDD" id="cd15932">
    <property type="entry name" value="7tmB2_GPR116-like_Adhesion_VI"/>
    <property type="match status" value="1"/>
</dbReference>
<keyword evidence="3" id="KW-1003">Cell membrane</keyword>
<keyword evidence="9" id="KW-0325">Glycoprotein</keyword>
<dbReference type="PROSITE" id="PS50835">
    <property type="entry name" value="IG_LIKE"/>
    <property type="match status" value="2"/>
</dbReference>
<evidence type="ECO:0000259" key="16">
    <source>
        <dbReference type="PROSITE" id="PS50835"/>
    </source>
</evidence>
<evidence type="ECO:0000256" key="10">
    <source>
        <dbReference type="SAM" id="MobiDB-lite"/>
    </source>
</evidence>
<dbReference type="SMART" id="SM00409">
    <property type="entry name" value="IG"/>
    <property type="match status" value="2"/>
</dbReference>
<dbReference type="SUPFAM" id="SSF81321">
    <property type="entry name" value="Family A G protein-coupled receptor-like"/>
    <property type="match status" value="1"/>
</dbReference>
<evidence type="ECO:0000256" key="4">
    <source>
        <dbReference type="ARBA" id="ARBA00022692"/>
    </source>
</evidence>
<dbReference type="PANTHER" id="PTHR45813">
    <property type="entry name" value="IG-LIKE DOMAIN-CONTAINING PROTEIN"/>
    <property type="match status" value="1"/>
</dbReference>
<reference evidence="17" key="1">
    <citation type="submission" date="2025-08" db="UniProtKB">
        <authorList>
            <consortium name="Ensembl"/>
        </authorList>
    </citation>
    <scope>IDENTIFICATION</scope>
</reference>
<dbReference type="PROSITE" id="PS50261">
    <property type="entry name" value="G_PROTEIN_RECEP_F2_4"/>
    <property type="match status" value="1"/>
</dbReference>
<dbReference type="GO" id="GO:0004930">
    <property type="term" value="F:G protein-coupled receptor activity"/>
    <property type="evidence" value="ECO:0007669"/>
    <property type="project" value="InterPro"/>
</dbReference>
<keyword evidence="6 11" id="KW-1133">Transmembrane helix</keyword>
<dbReference type="InterPro" id="IPR046338">
    <property type="entry name" value="GAIN_dom_sf"/>
</dbReference>
<dbReference type="InterPro" id="IPR057400">
    <property type="entry name" value="ADGRF3/5_N"/>
</dbReference>
<evidence type="ECO:0000256" key="8">
    <source>
        <dbReference type="ARBA" id="ARBA00023157"/>
    </source>
</evidence>
<dbReference type="InterPro" id="IPR036179">
    <property type="entry name" value="Ig-like_dom_sf"/>
</dbReference>
<organism evidence="17 18">
    <name type="scientific">Leptobrachium leishanense</name>
    <name type="common">Leishan spiny toad</name>
    <dbReference type="NCBI Taxonomy" id="445787"/>
    <lineage>
        <taxon>Eukaryota</taxon>
        <taxon>Metazoa</taxon>
        <taxon>Chordata</taxon>
        <taxon>Craniata</taxon>
        <taxon>Vertebrata</taxon>
        <taxon>Euteleostomi</taxon>
        <taxon>Amphibia</taxon>
        <taxon>Batrachia</taxon>
        <taxon>Anura</taxon>
        <taxon>Pelobatoidea</taxon>
        <taxon>Megophryidae</taxon>
        <taxon>Leptobrachium</taxon>
    </lineage>
</organism>
<keyword evidence="5 12" id="KW-0732">Signal</keyword>
<feature type="transmembrane region" description="Helical" evidence="11">
    <location>
        <begin position="1050"/>
        <end position="1076"/>
    </location>
</feature>
<dbReference type="InterPro" id="IPR036364">
    <property type="entry name" value="SEA_dom_sf"/>
</dbReference>
<evidence type="ECO:0000259" key="14">
    <source>
        <dbReference type="PROSITE" id="PS50221"/>
    </source>
</evidence>
<evidence type="ECO:0000313" key="17">
    <source>
        <dbReference type="Ensembl" id="ENSLLEP00000012393.1"/>
    </source>
</evidence>
<dbReference type="FunFam" id="1.20.1070.10:FF:000058">
    <property type="entry name" value="Adhesion G protein-coupled receptor F5"/>
    <property type="match status" value="1"/>
</dbReference>
<dbReference type="CDD" id="cd00096">
    <property type="entry name" value="Ig"/>
    <property type="match status" value="1"/>
</dbReference>
<keyword evidence="8" id="KW-1015">Disulfide bond</keyword>
<dbReference type="SUPFAM" id="SSF82671">
    <property type="entry name" value="SEA domain"/>
    <property type="match status" value="1"/>
</dbReference>
<dbReference type="InterPro" id="IPR003599">
    <property type="entry name" value="Ig_sub"/>
</dbReference>
<dbReference type="InterPro" id="IPR057244">
    <property type="entry name" value="GAIN_B"/>
</dbReference>
<feature type="transmembrane region" description="Helical" evidence="11">
    <location>
        <begin position="1009"/>
        <end position="1030"/>
    </location>
</feature>
<evidence type="ECO:0000256" key="2">
    <source>
        <dbReference type="ARBA" id="ARBA00007343"/>
    </source>
</evidence>
<feature type="domain" description="SEA" evidence="13">
    <location>
        <begin position="157"/>
        <end position="272"/>
    </location>
</feature>
<dbReference type="Pfam" id="PF01825">
    <property type="entry name" value="GPS"/>
    <property type="match status" value="1"/>
</dbReference>
<dbReference type="PROSITE" id="PS50221">
    <property type="entry name" value="GAIN_B"/>
    <property type="match status" value="1"/>
</dbReference>
<evidence type="ECO:0000259" key="13">
    <source>
        <dbReference type="PROSITE" id="PS50024"/>
    </source>
</evidence>
<proteinExistence type="inferred from homology"/>
<name>A0A8C5MC30_9ANUR</name>
<feature type="signal peptide" evidence="12">
    <location>
        <begin position="1"/>
        <end position="21"/>
    </location>
</feature>
<gene>
    <name evidence="17" type="primary">ADGRF5</name>
</gene>
<dbReference type="Pfam" id="PF01390">
    <property type="entry name" value="SEA"/>
    <property type="match status" value="1"/>
</dbReference>
<dbReference type="Proteomes" id="UP000694569">
    <property type="component" value="Unplaced"/>
</dbReference>
<dbReference type="GO" id="GO:0005886">
    <property type="term" value="C:plasma membrane"/>
    <property type="evidence" value="ECO:0007669"/>
    <property type="project" value="UniProtKB-SubCell"/>
</dbReference>
<evidence type="ECO:0000256" key="12">
    <source>
        <dbReference type="SAM" id="SignalP"/>
    </source>
</evidence>
<dbReference type="PROSITE" id="PS00650">
    <property type="entry name" value="G_PROTEIN_RECEP_F2_2"/>
    <property type="match status" value="1"/>
</dbReference>
<feature type="transmembrane region" description="Helical" evidence="11">
    <location>
        <begin position="1179"/>
        <end position="1203"/>
    </location>
</feature>
<dbReference type="PRINTS" id="PR01695">
    <property type="entry name" value="IGHEPTARCPTR"/>
</dbReference>
<keyword evidence="7 11" id="KW-0472">Membrane</keyword>
<evidence type="ECO:0000259" key="15">
    <source>
        <dbReference type="PROSITE" id="PS50261"/>
    </source>
</evidence>
<dbReference type="Pfam" id="PF25387">
    <property type="entry name" value="ADGRF3_N"/>
    <property type="match status" value="1"/>
</dbReference>
<feature type="domain" description="Ig-like" evidence="16">
    <location>
        <begin position="255"/>
        <end position="354"/>
    </location>
</feature>
<dbReference type="InterPro" id="IPR007110">
    <property type="entry name" value="Ig-like_dom"/>
</dbReference>
<evidence type="ECO:0000256" key="1">
    <source>
        <dbReference type="ARBA" id="ARBA00004651"/>
    </source>
</evidence>
<evidence type="ECO:0000256" key="3">
    <source>
        <dbReference type="ARBA" id="ARBA00022475"/>
    </source>
</evidence>
<dbReference type="InterPro" id="IPR003598">
    <property type="entry name" value="Ig_sub2"/>
</dbReference>
<reference evidence="17" key="2">
    <citation type="submission" date="2025-09" db="UniProtKB">
        <authorList>
            <consortium name="Ensembl"/>
        </authorList>
    </citation>
    <scope>IDENTIFICATION</scope>
</reference>
<dbReference type="Gene3D" id="1.20.1070.10">
    <property type="entry name" value="Rhodopsin 7-helix transmembrane proteins"/>
    <property type="match status" value="1"/>
</dbReference>
<feature type="transmembrane region" description="Helical" evidence="11">
    <location>
        <begin position="1133"/>
        <end position="1158"/>
    </location>
</feature>
<dbReference type="SMART" id="SM00408">
    <property type="entry name" value="IGc2"/>
    <property type="match status" value="2"/>
</dbReference>
<dbReference type="GO" id="GO:0007166">
    <property type="term" value="P:cell surface receptor signaling pathway"/>
    <property type="evidence" value="ECO:0007669"/>
    <property type="project" value="InterPro"/>
</dbReference>
<dbReference type="InterPro" id="IPR000832">
    <property type="entry name" value="GPCR_2_secretin-like"/>
</dbReference>
<dbReference type="Gene3D" id="2.60.40.10">
    <property type="entry name" value="Immunoglobulins"/>
    <property type="match status" value="1"/>
</dbReference>
<dbReference type="Gene3D" id="2.60.220.50">
    <property type="match status" value="1"/>
</dbReference>
<dbReference type="GO" id="GO:0007189">
    <property type="term" value="P:adenylate cyclase-activating G protein-coupled receptor signaling pathway"/>
    <property type="evidence" value="ECO:0007669"/>
    <property type="project" value="TreeGrafter"/>
</dbReference>
<protein>
    <submittedName>
        <fullName evidence="17">Adhesion G protein-coupled receptor F5</fullName>
    </submittedName>
</protein>
<feature type="domain" description="G-protein coupled receptors family 2 profile 2" evidence="15">
    <location>
        <begin position="967"/>
        <end position="1232"/>
    </location>
</feature>
<feature type="domain" description="GAIN-B" evidence="14">
    <location>
        <begin position="802"/>
        <end position="959"/>
    </location>
</feature>
<dbReference type="InterPro" id="IPR008078">
    <property type="entry name" value="GPCR_2_Ig-hepta-like_rcpt"/>
</dbReference>
<dbReference type="PROSITE" id="PS50024">
    <property type="entry name" value="SEA"/>
    <property type="match status" value="1"/>
</dbReference>
<dbReference type="Pfam" id="PF00002">
    <property type="entry name" value="7tm_2"/>
    <property type="match status" value="1"/>
</dbReference>
<feature type="chain" id="PRO_5034664373" evidence="12">
    <location>
        <begin position="22"/>
        <end position="1311"/>
    </location>
</feature>
<dbReference type="PRINTS" id="PR00249">
    <property type="entry name" value="GPCRSECRETIN"/>
</dbReference>
<evidence type="ECO:0000256" key="7">
    <source>
        <dbReference type="ARBA" id="ARBA00023136"/>
    </source>
</evidence>
<keyword evidence="18" id="KW-1185">Reference proteome</keyword>
<sequence length="1311" mass="143575">MYLPPLFVLLLLSSFVTPTEETLQFELPSILTSFFGIGNNGSSLSRHKRAASASIKEYSVDIEVSFQDPILQSAIKTLIANLSFPINLTDSATSIQRINVTTVCNQVGDNLQCACEEGFIWAPSICNANTPCDVSTKDSCNCINVTVNNGLYCKAKDASNVKKSFSLQIEQEFIEDLKDSSTPAYKNLTNLVETQLFISYNTLPGFESAEVTGFRKGSVLADYTIVAEAVTDATMQEANDRFTANIKNNLTLVDPAIVAEHRENITLSNSSPSTDVFVGDRVTLSCDVIISSYTVVYWYLNEKDLANTSYRTTVSSGIVKSTLTIPNVASTDEGTYKCIVVLNTDSYLAEYNLTAQNIAMNTLNTNVPCDSTNVSIVGCCPSGQSDALQLTCQNISGNYNTLKSTYLDPGTLCRVLSISATLEHCVSELFSTYSCTCFSRNGASKSGTVTVNYGPPSLQISGNDNVSQGDPIELVCATGASIRWTFTRSDGSFSGSVQTGYYNNTKENSTLIIPGNVINLNWDGTFLCSSGQTKAQKKITVISLLPTDQISTEPITFFYTCGQARSFNCCVQNNEDHYTRAELITSSSTISMTKNGLCFSVTHSFSNSCTLDPFDAGCRIFNKLNATRTSRNMTGRGIPVEDNNCKDPTGLSGSKIQISCTTLHPTKTGTLTLMCTKKIWSEVESESTCVSLALSRLSVEIQELTSPGSEFKIPGILLNISIAAFNESATITNSSNDIKNIVDLLTKVGELAQTVEVQTMQDFLNTVDVVVDNSSINTWRTISNESDRLLSSVETFARKLNFTTRFDINNTNLRLVGIIADGRDKSFGELFRFTNNLTGNVFISDLSTIKLNTSIVSIGYSTLKDILPLNNSSDRDETLNGLVMAVIANRTENKPFKLSLDYKISNTTLTNASCVFWDIHTRKWNDFGCRRLSSTDTDVSCECDHLTSFSILMSPDSGPNLRDDQVLAYITYIGVGISILSLVICIGIEATVWKSVTKNKTSYMRHVCIVNIAVSLLIADIWFIVGAALADMITNAAANAVLTSIRNACVAVTFFTHLFYLSVFFWMLTMALILFYRLVYVFHDLSKTVMMSISFVLGYGCPLVISVITVAVTQPSEKYRSEYACWLISKDTLAFLAFIVPAFVILFVNIIILCVVLRKLCRPAIGDKQKKDEAETLKHIAKCIVILTPLLGLTWGLGIGTMFSKEKSIHGIFAAVNSLQGFFILLFGCLLDKKVREALFNKFSFSRFSSQQTKSTNISSSDSPFSKTVMSRGVLNLFAKKGEKKGSYNINSAQESSSSSDIPSNSYSLLQ</sequence>
<evidence type="ECO:0000256" key="6">
    <source>
        <dbReference type="ARBA" id="ARBA00022989"/>
    </source>
</evidence>
<dbReference type="PANTHER" id="PTHR45813:SF4">
    <property type="entry name" value="ADHESION G PROTEIN-COUPLED RECEPTOR F5"/>
    <property type="match status" value="1"/>
</dbReference>
<comment type="subcellular location">
    <subcellularLocation>
        <location evidence="1">Cell membrane</location>
        <topology evidence="1">Multi-pass membrane protein</topology>
    </subcellularLocation>
</comment>
<dbReference type="InterPro" id="IPR017981">
    <property type="entry name" value="GPCR_2-like_7TM"/>
</dbReference>
<feature type="transmembrane region" description="Helical" evidence="11">
    <location>
        <begin position="1088"/>
        <end position="1113"/>
    </location>
</feature>